<proteinExistence type="predicted"/>
<dbReference type="EMBL" id="JARAKH010000033">
    <property type="protein sequence ID" value="KAK8385376.1"/>
    <property type="molecule type" value="Genomic_DNA"/>
</dbReference>
<gene>
    <name evidence="2" type="ORF">O3P69_012304</name>
</gene>
<feature type="domain" description="Reverse transcriptase/retrotransposon-derived protein RNase H-like" evidence="1">
    <location>
        <begin position="111"/>
        <end position="163"/>
    </location>
</feature>
<evidence type="ECO:0000313" key="2">
    <source>
        <dbReference type="EMBL" id="KAK8385376.1"/>
    </source>
</evidence>
<protein>
    <recommendedName>
        <fullName evidence="1">Reverse transcriptase/retrotransposon-derived protein RNase H-like domain-containing protein</fullName>
    </recommendedName>
</protein>
<dbReference type="SUPFAM" id="SSF56672">
    <property type="entry name" value="DNA/RNA polymerases"/>
    <property type="match status" value="1"/>
</dbReference>
<evidence type="ECO:0000313" key="3">
    <source>
        <dbReference type="Proteomes" id="UP001487740"/>
    </source>
</evidence>
<name>A0AAW0TDH6_SCYPA</name>
<reference evidence="2 3" key="1">
    <citation type="submission" date="2023-03" db="EMBL/GenBank/DDBJ databases">
        <title>High-quality genome of Scylla paramamosain provides insights in environmental adaptation.</title>
        <authorList>
            <person name="Zhang L."/>
        </authorList>
    </citation>
    <scope>NUCLEOTIDE SEQUENCE [LARGE SCALE GENOMIC DNA]</scope>
    <source>
        <strain evidence="2">LZ_2023a</strain>
        <tissue evidence="2">Muscle</tissue>
    </source>
</reference>
<organism evidence="2 3">
    <name type="scientific">Scylla paramamosain</name>
    <name type="common">Mud crab</name>
    <dbReference type="NCBI Taxonomy" id="85552"/>
    <lineage>
        <taxon>Eukaryota</taxon>
        <taxon>Metazoa</taxon>
        <taxon>Ecdysozoa</taxon>
        <taxon>Arthropoda</taxon>
        <taxon>Crustacea</taxon>
        <taxon>Multicrustacea</taxon>
        <taxon>Malacostraca</taxon>
        <taxon>Eumalacostraca</taxon>
        <taxon>Eucarida</taxon>
        <taxon>Decapoda</taxon>
        <taxon>Pleocyemata</taxon>
        <taxon>Brachyura</taxon>
        <taxon>Eubrachyura</taxon>
        <taxon>Portunoidea</taxon>
        <taxon>Portunidae</taxon>
        <taxon>Portuninae</taxon>
        <taxon>Scylla</taxon>
    </lineage>
</organism>
<dbReference type="Pfam" id="PF17919">
    <property type="entry name" value="RT_RNaseH_2"/>
    <property type="match status" value="1"/>
</dbReference>
<dbReference type="InterPro" id="IPR042099">
    <property type="entry name" value="ANL_N_sf"/>
</dbReference>
<accession>A0AAW0TDH6</accession>
<keyword evidence="3" id="KW-1185">Reference proteome</keyword>
<evidence type="ECO:0000259" key="1">
    <source>
        <dbReference type="Pfam" id="PF17919"/>
    </source>
</evidence>
<dbReference type="PANTHER" id="PTHR24096">
    <property type="entry name" value="LONG-CHAIN-FATTY-ACID--COA LIGASE"/>
    <property type="match status" value="1"/>
</dbReference>
<dbReference type="GO" id="GO:0071897">
    <property type="term" value="P:DNA biosynthetic process"/>
    <property type="evidence" value="ECO:0007669"/>
    <property type="project" value="UniProtKB-ARBA"/>
</dbReference>
<comment type="caution">
    <text evidence="2">The sequence shown here is derived from an EMBL/GenBank/DDBJ whole genome shotgun (WGS) entry which is preliminary data.</text>
</comment>
<dbReference type="Proteomes" id="UP001487740">
    <property type="component" value="Unassembled WGS sequence"/>
</dbReference>
<sequence length="295" mass="33388">MIGYANNSAATSSMIDAEGWVHTGDYGYYDSQGLIYLTDRIKDLIKTKSSFQVQPSELEDLLLQHPHVAEVVDCNFLRSQSLSSSEKPRPTPYTTILRQLAHQSSLGSLPVGAVLQQTSKGDVSPIGFYSKRHHAAQIKYAAFDRELLAIYIAVQHLKHLLKDTYTPRVQRQLSYISEFTTDICHIRGVENPVADALLRSITAMTQYPPPLEYQQITIAQETDDDLAEFRRNPMSLELHPFQVSGTSLQVWCDVLGRVILESKPRDDSTRSVVWPQIRSWTSNVSPVRHQKFIVM</sequence>
<dbReference type="AlphaFoldDB" id="A0AAW0TDH6"/>
<dbReference type="Gene3D" id="3.40.50.12780">
    <property type="entry name" value="N-terminal domain of ligase-like"/>
    <property type="match status" value="1"/>
</dbReference>
<dbReference type="SUPFAM" id="SSF56801">
    <property type="entry name" value="Acetyl-CoA synthetase-like"/>
    <property type="match status" value="1"/>
</dbReference>
<dbReference type="PANTHER" id="PTHR24096:SF422">
    <property type="entry name" value="BCDNA.GH02901"/>
    <property type="match status" value="1"/>
</dbReference>
<dbReference type="GO" id="GO:0016405">
    <property type="term" value="F:CoA-ligase activity"/>
    <property type="evidence" value="ECO:0007669"/>
    <property type="project" value="TreeGrafter"/>
</dbReference>
<dbReference type="InterPro" id="IPR041577">
    <property type="entry name" value="RT_RNaseH_2"/>
</dbReference>
<dbReference type="InterPro" id="IPR043502">
    <property type="entry name" value="DNA/RNA_pol_sf"/>
</dbReference>